<proteinExistence type="predicted"/>
<keyword evidence="1" id="KW-1133">Transmembrane helix</keyword>
<evidence type="ECO:0000256" key="1">
    <source>
        <dbReference type="SAM" id="Phobius"/>
    </source>
</evidence>
<name>A0A1F5SJH0_9BACT</name>
<keyword evidence="1" id="KW-0472">Membrane</keyword>
<feature type="transmembrane region" description="Helical" evidence="1">
    <location>
        <begin position="22"/>
        <end position="42"/>
    </location>
</feature>
<reference evidence="2 3" key="1">
    <citation type="journal article" date="2016" name="Nat. Commun.">
        <title>Thousands of microbial genomes shed light on interconnected biogeochemical processes in an aquifer system.</title>
        <authorList>
            <person name="Anantharaman K."/>
            <person name="Brown C.T."/>
            <person name="Hug L.A."/>
            <person name="Sharon I."/>
            <person name="Castelle C.J."/>
            <person name="Probst A.J."/>
            <person name="Thomas B.C."/>
            <person name="Singh A."/>
            <person name="Wilkins M.J."/>
            <person name="Karaoz U."/>
            <person name="Brodie E.L."/>
            <person name="Williams K.H."/>
            <person name="Hubbard S.S."/>
            <person name="Banfield J.F."/>
        </authorList>
    </citation>
    <scope>NUCLEOTIDE SEQUENCE [LARGE SCALE GENOMIC DNA]</scope>
</reference>
<evidence type="ECO:0000313" key="3">
    <source>
        <dbReference type="Proteomes" id="UP000178367"/>
    </source>
</evidence>
<gene>
    <name evidence="2" type="ORF">A2227_06085</name>
</gene>
<accession>A0A1F5SJH0</accession>
<comment type="caution">
    <text evidence="2">The sequence shown here is derived from an EMBL/GenBank/DDBJ whole genome shotgun (WGS) entry which is preliminary data.</text>
</comment>
<dbReference type="AlphaFoldDB" id="A0A1F5SJH0"/>
<feature type="transmembrane region" description="Helical" evidence="1">
    <location>
        <begin position="99"/>
        <end position="121"/>
    </location>
</feature>
<dbReference type="Proteomes" id="UP000178367">
    <property type="component" value="Unassembled WGS sequence"/>
</dbReference>
<evidence type="ECO:0000313" key="2">
    <source>
        <dbReference type="EMBL" id="OGF26830.1"/>
    </source>
</evidence>
<feature type="transmembrane region" description="Helical" evidence="1">
    <location>
        <begin position="75"/>
        <end position="92"/>
    </location>
</feature>
<dbReference type="EMBL" id="MFGB01000013">
    <property type="protein sequence ID" value="OGF26830.1"/>
    <property type="molecule type" value="Genomic_DNA"/>
</dbReference>
<keyword evidence="1" id="KW-0812">Transmembrane</keyword>
<protein>
    <submittedName>
        <fullName evidence="2">Uncharacterized protein</fullName>
    </submittedName>
</protein>
<organism evidence="2 3">
    <name type="scientific">Candidatus Falkowbacteria bacterium RIFOXYA2_FULL_47_19</name>
    <dbReference type="NCBI Taxonomy" id="1797994"/>
    <lineage>
        <taxon>Bacteria</taxon>
        <taxon>Candidatus Falkowiibacteriota</taxon>
    </lineage>
</organism>
<sequence>MNIEKNIASDHAIVPWYFGRKFWGILIGLSALPGAWMIVVGYPYGLLGILAYFAGLHSLVGYFLKNFFYHATSDLFGLIYYIIFGFFMFLCFRRKKVNIIYPIIIIIIIIINTYGLIGAIIGSAP</sequence>